<dbReference type="SUPFAM" id="SSF47473">
    <property type="entry name" value="EF-hand"/>
    <property type="match status" value="1"/>
</dbReference>
<dbReference type="Proteomes" id="UP000326759">
    <property type="component" value="Unassembled WGS sequence"/>
</dbReference>
<dbReference type="PANTHER" id="PTHR23056:SF110">
    <property type="entry name" value="CALMODULIN"/>
    <property type="match status" value="1"/>
</dbReference>
<keyword evidence="5" id="KW-1185">Reference proteome</keyword>
<dbReference type="AlphaFoldDB" id="A0A5N5TER0"/>
<evidence type="ECO:0000313" key="5">
    <source>
        <dbReference type="Proteomes" id="UP000326759"/>
    </source>
</evidence>
<proteinExistence type="predicted"/>
<evidence type="ECO:0000256" key="2">
    <source>
        <dbReference type="ARBA" id="ARBA00022837"/>
    </source>
</evidence>
<evidence type="ECO:0000259" key="3">
    <source>
        <dbReference type="PROSITE" id="PS50222"/>
    </source>
</evidence>
<keyword evidence="1" id="KW-0677">Repeat</keyword>
<evidence type="ECO:0000313" key="4">
    <source>
        <dbReference type="EMBL" id="KAB7503420.1"/>
    </source>
</evidence>
<dbReference type="InterPro" id="IPR002048">
    <property type="entry name" value="EF_hand_dom"/>
</dbReference>
<dbReference type="Pfam" id="PF13499">
    <property type="entry name" value="EF-hand_7"/>
    <property type="match status" value="1"/>
</dbReference>
<reference evidence="4 5" key="1">
    <citation type="journal article" date="2019" name="PLoS Biol.">
        <title>Sex chromosomes control vertical transmission of feminizing Wolbachia symbionts in an isopod.</title>
        <authorList>
            <person name="Becking T."/>
            <person name="Chebbi M.A."/>
            <person name="Giraud I."/>
            <person name="Moumen B."/>
            <person name="Laverre T."/>
            <person name="Caubet Y."/>
            <person name="Peccoud J."/>
            <person name="Gilbert C."/>
            <person name="Cordaux R."/>
        </authorList>
    </citation>
    <scope>NUCLEOTIDE SEQUENCE [LARGE SCALE GENOMIC DNA]</scope>
    <source>
        <strain evidence="4">ANa2</strain>
        <tissue evidence="4">Whole body excluding digestive tract and cuticle</tissue>
    </source>
</reference>
<dbReference type="EMBL" id="SEYY01005205">
    <property type="protein sequence ID" value="KAB7503420.1"/>
    <property type="molecule type" value="Genomic_DNA"/>
</dbReference>
<dbReference type="PROSITE" id="PS00018">
    <property type="entry name" value="EF_HAND_1"/>
    <property type="match status" value="3"/>
</dbReference>
<organism evidence="4 5">
    <name type="scientific">Armadillidium nasatum</name>
    <dbReference type="NCBI Taxonomy" id="96803"/>
    <lineage>
        <taxon>Eukaryota</taxon>
        <taxon>Metazoa</taxon>
        <taxon>Ecdysozoa</taxon>
        <taxon>Arthropoda</taxon>
        <taxon>Crustacea</taxon>
        <taxon>Multicrustacea</taxon>
        <taxon>Malacostraca</taxon>
        <taxon>Eumalacostraca</taxon>
        <taxon>Peracarida</taxon>
        <taxon>Isopoda</taxon>
        <taxon>Oniscidea</taxon>
        <taxon>Crinocheta</taxon>
        <taxon>Armadillidiidae</taxon>
        <taxon>Armadillidium</taxon>
    </lineage>
</organism>
<dbReference type="PANTHER" id="PTHR23056">
    <property type="entry name" value="CALCINEURIN B"/>
    <property type="match status" value="1"/>
</dbReference>
<evidence type="ECO:0000256" key="1">
    <source>
        <dbReference type="ARBA" id="ARBA00022737"/>
    </source>
</evidence>
<dbReference type="OrthoDB" id="191686at2759"/>
<name>A0A5N5TER0_9CRUS</name>
<dbReference type="InterPro" id="IPR045198">
    <property type="entry name" value="CNBL1-10"/>
</dbReference>
<dbReference type="Pfam" id="PF00036">
    <property type="entry name" value="EF-hand_1"/>
    <property type="match status" value="1"/>
</dbReference>
<feature type="non-terminal residue" evidence="4">
    <location>
        <position position="1"/>
    </location>
</feature>
<dbReference type="CDD" id="cd00051">
    <property type="entry name" value="EFh"/>
    <property type="match status" value="1"/>
</dbReference>
<feature type="domain" description="EF-hand" evidence="3">
    <location>
        <begin position="118"/>
        <end position="153"/>
    </location>
</feature>
<sequence length="169" mass="19352">TIEEVEALINMYNKITGSKVMDTSVMRDVLHAIFQLSNELLIERVCQVFDKDQDGLISEEEFVSGLSVFLKGTLEEKIKYCFCVYDHNGDQMVSKEEIQQQLKSFVINIPSGEEYFDIIKDLVDFVLRRLDNDRDGRVSYDDYAASVISEPLLMEVLGSCLPDITVTYK</sequence>
<dbReference type="SMART" id="SM00054">
    <property type="entry name" value="EFh"/>
    <property type="match status" value="3"/>
</dbReference>
<accession>A0A5N5TER0</accession>
<feature type="domain" description="EF-hand" evidence="3">
    <location>
        <begin position="37"/>
        <end position="72"/>
    </location>
</feature>
<dbReference type="PRINTS" id="PR00450">
    <property type="entry name" value="RECOVERIN"/>
</dbReference>
<feature type="domain" description="EF-hand" evidence="3">
    <location>
        <begin position="73"/>
        <end position="108"/>
    </location>
</feature>
<protein>
    <submittedName>
        <fullName evidence="4">EF-hand calcium-binding domain-containing protein 1</fullName>
    </submittedName>
</protein>
<gene>
    <name evidence="4" type="primary">EFCAB1</name>
    <name evidence="4" type="ORF">Anas_04863</name>
</gene>
<dbReference type="InterPro" id="IPR011992">
    <property type="entry name" value="EF-hand-dom_pair"/>
</dbReference>
<dbReference type="GO" id="GO:0019900">
    <property type="term" value="F:kinase binding"/>
    <property type="evidence" value="ECO:0007669"/>
    <property type="project" value="InterPro"/>
</dbReference>
<dbReference type="PROSITE" id="PS50222">
    <property type="entry name" value="EF_HAND_2"/>
    <property type="match status" value="3"/>
</dbReference>
<dbReference type="InterPro" id="IPR018247">
    <property type="entry name" value="EF_Hand_1_Ca_BS"/>
</dbReference>
<dbReference type="GO" id="GO:0019722">
    <property type="term" value="P:calcium-mediated signaling"/>
    <property type="evidence" value="ECO:0007669"/>
    <property type="project" value="InterPro"/>
</dbReference>
<dbReference type="GO" id="GO:0005509">
    <property type="term" value="F:calcium ion binding"/>
    <property type="evidence" value="ECO:0007669"/>
    <property type="project" value="InterPro"/>
</dbReference>
<comment type="caution">
    <text evidence="4">The sequence shown here is derived from an EMBL/GenBank/DDBJ whole genome shotgun (WGS) entry which is preliminary data.</text>
</comment>
<keyword evidence="2" id="KW-0106">Calcium</keyword>
<dbReference type="Gene3D" id="1.10.238.10">
    <property type="entry name" value="EF-hand"/>
    <property type="match status" value="1"/>
</dbReference>